<reference evidence="1 2" key="1">
    <citation type="submission" date="2017-09" db="EMBL/GenBank/DDBJ databases">
        <authorList>
            <person name="Ehlers B."/>
            <person name="Leendertz F.H."/>
        </authorList>
    </citation>
    <scope>NUCLEOTIDE SEQUENCE [LARGE SCALE GENOMIC DNA]</scope>
    <source>
        <strain evidence="1 2">DSM 27208</strain>
    </source>
</reference>
<sequence length="119" mass="12106">MHRRQFVAAASVGFTSILAGCSDEPGGGIDGGLEVTDVTASNTIAGNVELGVLVSNSSSESASATLYGEVDVEGGDAYTESRSITVSPDGSNSYELGIDVAVSDSLSGSSYEYRAWVEA</sequence>
<organism evidence="1 2">
    <name type="scientific">Natronoarchaeum philippinense</name>
    <dbReference type="NCBI Taxonomy" id="558529"/>
    <lineage>
        <taxon>Archaea</taxon>
        <taxon>Methanobacteriati</taxon>
        <taxon>Methanobacteriota</taxon>
        <taxon>Stenosarchaea group</taxon>
        <taxon>Halobacteria</taxon>
        <taxon>Halobacteriales</taxon>
        <taxon>Natronoarchaeaceae</taxon>
    </lineage>
</organism>
<dbReference type="EMBL" id="OBEJ01000002">
    <property type="protein sequence ID" value="SNZ12417.1"/>
    <property type="molecule type" value="Genomic_DNA"/>
</dbReference>
<dbReference type="RefSeq" id="WP_097008652.1">
    <property type="nucleotide sequence ID" value="NZ_OBEJ01000002.1"/>
</dbReference>
<protein>
    <submittedName>
        <fullName evidence="1">Uncharacterized protein</fullName>
    </submittedName>
</protein>
<proteinExistence type="predicted"/>
<dbReference type="PROSITE" id="PS51257">
    <property type="entry name" value="PROKAR_LIPOPROTEIN"/>
    <property type="match status" value="1"/>
</dbReference>
<accession>A0A285NTT6</accession>
<name>A0A285NTT6_NATPI</name>
<evidence type="ECO:0000313" key="2">
    <source>
        <dbReference type="Proteomes" id="UP000219453"/>
    </source>
</evidence>
<dbReference type="OrthoDB" id="166436at2157"/>
<dbReference type="AlphaFoldDB" id="A0A285NTT6"/>
<gene>
    <name evidence="1" type="ORF">SAMN06269185_1713</name>
</gene>
<evidence type="ECO:0000313" key="1">
    <source>
        <dbReference type="EMBL" id="SNZ12417.1"/>
    </source>
</evidence>
<keyword evidence="2" id="KW-1185">Reference proteome</keyword>
<dbReference type="Proteomes" id="UP000219453">
    <property type="component" value="Unassembled WGS sequence"/>
</dbReference>